<sequence length="240" mass="26148">MTFDVVAAPADQVPSWLTAVIAGAAAVLGAAVTATASVIAANRKVREIEVAYRQKLRESYLENARKYTESVYVPIAVALTKLTGAFDQYRVHRDAKSHDAEALTAFKEAMADFGSTIDDLQRRGATAFLTSALEVDLQEFVAFISNSLTATSTARQAIVYFNIFGLGAEGVLRSHFWIRHARLMDSWNILPFTPASVHVVRDRVLAADPAAVDFETELVASTGRLRTLVKEVTLGAQARM</sequence>
<dbReference type="EMBL" id="BOMI01000118">
    <property type="protein sequence ID" value="GID77397.1"/>
    <property type="molecule type" value="Genomic_DNA"/>
</dbReference>
<evidence type="ECO:0000313" key="2">
    <source>
        <dbReference type="EMBL" id="GID77397.1"/>
    </source>
</evidence>
<dbReference type="RefSeq" id="WP_203771312.1">
    <property type="nucleotide sequence ID" value="NZ_BAAABO010000002.1"/>
</dbReference>
<keyword evidence="1" id="KW-1133">Transmembrane helix</keyword>
<name>A0ABQ3YBP7_9ACTN</name>
<keyword evidence="3" id="KW-1185">Reference proteome</keyword>
<keyword evidence="1" id="KW-0812">Transmembrane</keyword>
<accession>A0ABQ3YBP7</accession>
<evidence type="ECO:0000313" key="3">
    <source>
        <dbReference type="Proteomes" id="UP000609879"/>
    </source>
</evidence>
<evidence type="ECO:0000256" key="1">
    <source>
        <dbReference type="SAM" id="Phobius"/>
    </source>
</evidence>
<feature type="transmembrane region" description="Helical" evidence="1">
    <location>
        <begin position="16"/>
        <end position="41"/>
    </location>
</feature>
<keyword evidence="1" id="KW-0472">Membrane</keyword>
<comment type="caution">
    <text evidence="2">The sequence shown here is derived from an EMBL/GenBank/DDBJ whole genome shotgun (WGS) entry which is preliminary data.</text>
</comment>
<gene>
    <name evidence="2" type="ORF">Ade02nite_60380</name>
</gene>
<protein>
    <submittedName>
        <fullName evidence="2">Uncharacterized protein</fullName>
    </submittedName>
</protein>
<organism evidence="2 3">
    <name type="scientific">Paractinoplanes deccanensis</name>
    <dbReference type="NCBI Taxonomy" id="113561"/>
    <lineage>
        <taxon>Bacteria</taxon>
        <taxon>Bacillati</taxon>
        <taxon>Actinomycetota</taxon>
        <taxon>Actinomycetes</taxon>
        <taxon>Micromonosporales</taxon>
        <taxon>Micromonosporaceae</taxon>
        <taxon>Paractinoplanes</taxon>
    </lineage>
</organism>
<reference evidence="2 3" key="1">
    <citation type="submission" date="2021-01" db="EMBL/GenBank/DDBJ databases">
        <title>Whole genome shotgun sequence of Actinoplanes deccanensis NBRC 13994.</title>
        <authorList>
            <person name="Komaki H."/>
            <person name="Tamura T."/>
        </authorList>
    </citation>
    <scope>NUCLEOTIDE SEQUENCE [LARGE SCALE GENOMIC DNA]</scope>
    <source>
        <strain evidence="2 3">NBRC 13994</strain>
    </source>
</reference>
<dbReference type="Proteomes" id="UP000609879">
    <property type="component" value="Unassembled WGS sequence"/>
</dbReference>
<proteinExistence type="predicted"/>